<keyword evidence="2" id="KW-1133">Transmembrane helix</keyword>
<keyword evidence="2" id="KW-0472">Membrane</keyword>
<evidence type="ECO:0008006" key="5">
    <source>
        <dbReference type="Google" id="ProtNLM"/>
    </source>
</evidence>
<reference evidence="3 4" key="1">
    <citation type="journal article" date="2005" name="J. Bacteriol.">
        <title>Complete genome sequence and analysis of the multiresistant nosocomial pathogen Corynebacterium jeikeium K411, a lipid-requiring bacterium of the human skin flora.</title>
        <authorList>
            <person name="Tauch A."/>
            <person name="Kaiser O."/>
            <person name="Hain T."/>
            <person name="Goesmann A."/>
            <person name="Weisshaar B."/>
            <person name="Albersmeier A."/>
            <person name="Bekel T."/>
            <person name="Bischoff N."/>
            <person name="Brune I."/>
            <person name="Chakraborty T."/>
            <person name="Kalinowski J."/>
            <person name="Meyer F."/>
            <person name="Rupp O."/>
            <person name="Schneiker S."/>
            <person name="Viehoever P."/>
            <person name="Puehler A."/>
        </authorList>
    </citation>
    <scope>NUCLEOTIDE SEQUENCE [LARGE SCALE GENOMIC DNA]</scope>
    <source>
        <strain evidence="3 4">K411</strain>
    </source>
</reference>
<feature type="transmembrane region" description="Helical" evidence="2">
    <location>
        <begin position="105"/>
        <end position="123"/>
    </location>
</feature>
<dbReference type="InterPro" id="IPR023365">
    <property type="entry name" value="Sortase_dom-sf"/>
</dbReference>
<keyword evidence="2" id="KW-0812">Transmembrane</keyword>
<proteinExistence type="predicted"/>
<dbReference type="Gene3D" id="2.40.260.10">
    <property type="entry name" value="Sortase"/>
    <property type="match status" value="1"/>
</dbReference>
<evidence type="ECO:0000313" key="3">
    <source>
        <dbReference type="EMBL" id="CAI38012.1"/>
    </source>
</evidence>
<dbReference type="PATRIC" id="fig|306537.10.peg.1858"/>
<protein>
    <recommendedName>
        <fullName evidence="5">Sortase</fullName>
    </recommendedName>
</protein>
<keyword evidence="4" id="KW-1185">Reference proteome</keyword>
<feature type="region of interest" description="Disordered" evidence="1">
    <location>
        <begin position="1"/>
        <end position="92"/>
    </location>
</feature>
<dbReference type="EMBL" id="CR931997">
    <property type="protein sequence ID" value="CAI38012.1"/>
    <property type="molecule type" value="Genomic_DNA"/>
</dbReference>
<dbReference type="KEGG" id="cjk:jk1835"/>
<sequence>MGDFRNASPNGARSSSARGPATRRYGDIPATAESRQSTKGRDPEAMPPKGSARYEVIQRRRAEAAARADSRPLHRKEDPASRSVRQAPGRARRRFRIQRAGTRRIVARAGVGIFVILAAVAVWQREAPVKPPEGLETNEVIAEQSPPIAPSAAEEMFIPAIDVHANFEDGACRVKNGAIDPATLDKACTYTADDKPYSLPGTNSPDVVVIAGHTGAGVPAVFDNLYDGSADHHRVKVGDKLYLRTADSGDNWLVYAATDLHDPVKEGLSEDSSVWGEGATPGRLLTISCIQPANPLQASVRNAVVGWQFQGTSNTASNS</sequence>
<evidence type="ECO:0000313" key="4">
    <source>
        <dbReference type="Proteomes" id="UP000000545"/>
    </source>
</evidence>
<organism evidence="3 4">
    <name type="scientific">Corynebacterium jeikeium (strain K411)</name>
    <dbReference type="NCBI Taxonomy" id="306537"/>
    <lineage>
        <taxon>Bacteria</taxon>
        <taxon>Bacillati</taxon>
        <taxon>Actinomycetota</taxon>
        <taxon>Actinomycetes</taxon>
        <taxon>Mycobacteriales</taxon>
        <taxon>Corynebacteriaceae</taxon>
        <taxon>Corynebacterium</taxon>
    </lineage>
</organism>
<dbReference type="HOGENOM" id="CLU_048859_1_0_11"/>
<dbReference type="Proteomes" id="UP000000545">
    <property type="component" value="Chromosome"/>
</dbReference>
<dbReference type="eggNOG" id="COG3764">
    <property type="taxonomic scope" value="Bacteria"/>
</dbReference>
<evidence type="ECO:0000256" key="2">
    <source>
        <dbReference type="SAM" id="Phobius"/>
    </source>
</evidence>
<feature type="compositionally biased region" description="Basic and acidic residues" evidence="1">
    <location>
        <begin position="56"/>
        <end position="80"/>
    </location>
</feature>
<feature type="compositionally biased region" description="Polar residues" evidence="1">
    <location>
        <begin position="7"/>
        <end position="17"/>
    </location>
</feature>
<evidence type="ECO:0000256" key="1">
    <source>
        <dbReference type="SAM" id="MobiDB-lite"/>
    </source>
</evidence>
<name>Q4JT45_CORJK</name>
<gene>
    <name evidence="3" type="ordered locus">jk1835</name>
</gene>
<accession>Q4JT45</accession>
<dbReference type="AlphaFoldDB" id="Q4JT45"/>